<dbReference type="SMART" id="SM00710">
    <property type="entry name" value="PbH1"/>
    <property type="match status" value="4"/>
</dbReference>
<keyword evidence="1" id="KW-0472">Membrane</keyword>
<evidence type="ECO:0000313" key="4">
    <source>
        <dbReference type="Proteomes" id="UP000838821"/>
    </source>
</evidence>
<protein>
    <recommendedName>
        <fullName evidence="2">Right handed beta helix domain-containing protein</fullName>
    </recommendedName>
</protein>
<dbReference type="InterPro" id="IPR006311">
    <property type="entry name" value="TAT_signal"/>
</dbReference>
<sequence>MSNQQTNPNDEMTEVSTEGTSVMRINRRKLLASIGAAGVAFATGGLLNARFQGVAEAKSSVTENVYGPLGQKLMLADLRNIDMCLSVSLSGLRTSADLLPEAAYYVTDAGKEGYFLLDSADTTSVDNTGTVVVTTRGKRFKRIIGETILLSWFGAIGDSVTVETQALQNAINASAGKRLYIPKQRVGYYLTGQLIVPSDIVIECESGTVIQAIDNLNRKSPYERLIRIKNVKHVHIIGNGATLQMNKPAYNSGEQAHIFDISGSENIVIEGIHANDSGGDGFYIGNYEASQPYSKDVVLRDCVANNNRRQGLSVISVDGLLVERCRFTNTTGTAPKSGVDIEPNNNSGQDILKKIRFVDCVAEGNVGRGFLVTLHRMTAANERVDITFEHCRTKSNSFGSSVNYGAEGANAVKGEVKFIDCMAEKEQYAGFSVLSSSPESIKVSFIRCRAVNCNTVNAPEDPYGYGSSFIVTTVPQFPRTAIGNVDFVECASIEERSVPLIARGFSVKKNSSEAIRNIRFVNCTAIGGAQRLLYVDPTADQVFADLYPMPELKLASVAAIDPGANGHVLTNAGTSSISAFTLPQSKKGQQFTVVIESPYPIKLTTQSGSSVRTPSGLKGELESANPGDSITLKGRTDGNWDIVGFVGGWF</sequence>
<evidence type="ECO:0000256" key="1">
    <source>
        <dbReference type="SAM" id="Phobius"/>
    </source>
</evidence>
<dbReference type="Proteomes" id="UP000838821">
    <property type="component" value="Unassembled WGS sequence"/>
</dbReference>
<accession>A0ABM9CRZ9</accession>
<feature type="domain" description="Right handed beta helix" evidence="2">
    <location>
        <begin position="235"/>
        <end position="405"/>
    </location>
</feature>
<proteinExistence type="predicted"/>
<keyword evidence="1" id="KW-0812">Transmembrane</keyword>
<dbReference type="Gene3D" id="2.160.20.10">
    <property type="entry name" value="Single-stranded right-handed beta-helix, Pectin lyase-like"/>
    <property type="match status" value="1"/>
</dbReference>
<evidence type="ECO:0000259" key="2">
    <source>
        <dbReference type="Pfam" id="PF13229"/>
    </source>
</evidence>
<dbReference type="InterPro" id="IPR039448">
    <property type="entry name" value="Beta_helix"/>
</dbReference>
<gene>
    <name evidence="3" type="ORF">PAECIP111891_05375</name>
</gene>
<dbReference type="InterPro" id="IPR012334">
    <property type="entry name" value="Pectin_lyas_fold"/>
</dbReference>
<name>A0ABM9CRZ9_9BACL</name>
<comment type="caution">
    <text evidence="3">The sequence shown here is derived from an EMBL/GenBank/DDBJ whole genome shotgun (WGS) entry which is preliminary data.</text>
</comment>
<dbReference type="PROSITE" id="PS51318">
    <property type="entry name" value="TAT"/>
    <property type="match status" value="1"/>
</dbReference>
<dbReference type="RefSeq" id="WP_236291466.1">
    <property type="nucleotide sequence ID" value="NZ_CAKMMW010000021.1"/>
</dbReference>
<dbReference type="EMBL" id="CAKMMW010000021">
    <property type="protein sequence ID" value="CAH1222591.1"/>
    <property type="molecule type" value="Genomic_DNA"/>
</dbReference>
<evidence type="ECO:0000313" key="3">
    <source>
        <dbReference type="EMBL" id="CAH1222591.1"/>
    </source>
</evidence>
<keyword evidence="1" id="KW-1133">Transmembrane helix</keyword>
<dbReference type="InterPro" id="IPR006626">
    <property type="entry name" value="PbH1"/>
</dbReference>
<reference evidence="3" key="1">
    <citation type="submission" date="2022-01" db="EMBL/GenBank/DDBJ databases">
        <authorList>
            <person name="Criscuolo A."/>
        </authorList>
    </citation>
    <scope>NUCLEOTIDE SEQUENCE</scope>
    <source>
        <strain evidence="3">CIP111891</strain>
    </source>
</reference>
<dbReference type="SUPFAM" id="SSF51126">
    <property type="entry name" value="Pectin lyase-like"/>
    <property type="match status" value="1"/>
</dbReference>
<organism evidence="3 4">
    <name type="scientific">Paenibacillus allorhizoplanae</name>
    <dbReference type="NCBI Taxonomy" id="2905648"/>
    <lineage>
        <taxon>Bacteria</taxon>
        <taxon>Bacillati</taxon>
        <taxon>Bacillota</taxon>
        <taxon>Bacilli</taxon>
        <taxon>Bacillales</taxon>
        <taxon>Paenibacillaceae</taxon>
        <taxon>Paenibacillus</taxon>
    </lineage>
</organism>
<feature type="transmembrane region" description="Helical" evidence="1">
    <location>
        <begin position="30"/>
        <end position="51"/>
    </location>
</feature>
<keyword evidence="4" id="KW-1185">Reference proteome</keyword>
<dbReference type="InterPro" id="IPR011050">
    <property type="entry name" value="Pectin_lyase_fold/virulence"/>
</dbReference>
<dbReference type="Pfam" id="PF13229">
    <property type="entry name" value="Beta_helix"/>
    <property type="match status" value="1"/>
</dbReference>